<keyword evidence="7 17" id="KW-0812">Transmembrane</keyword>
<evidence type="ECO:0000256" key="12">
    <source>
        <dbReference type="ARBA" id="ARBA00023027"/>
    </source>
</evidence>
<feature type="domain" description="NADH-Ubiquinone oxidoreductase (complex I) chain 5 N-terminal" evidence="19">
    <location>
        <begin position="42"/>
        <end position="90"/>
    </location>
</feature>
<comment type="similarity">
    <text evidence="17">Belongs to the complex I subunit 5 family.</text>
</comment>
<keyword evidence="6" id="KW-0679">Respiratory chain</keyword>
<dbReference type="Pfam" id="PF00361">
    <property type="entry name" value="Proton_antipo_M"/>
    <property type="match status" value="1"/>
</dbReference>
<dbReference type="GO" id="GO:0015990">
    <property type="term" value="P:electron transport coupled proton transport"/>
    <property type="evidence" value="ECO:0007669"/>
    <property type="project" value="TreeGrafter"/>
</dbReference>
<evidence type="ECO:0000259" key="19">
    <source>
        <dbReference type="Pfam" id="PF00662"/>
    </source>
</evidence>
<dbReference type="PANTHER" id="PTHR42829">
    <property type="entry name" value="NADH-UBIQUINONE OXIDOREDUCTASE CHAIN 5"/>
    <property type="match status" value="1"/>
</dbReference>
<feature type="transmembrane region" description="Helical" evidence="17">
    <location>
        <begin position="492"/>
        <end position="520"/>
    </location>
</feature>
<evidence type="ECO:0000313" key="21">
    <source>
        <dbReference type="EMBL" id="URX53701.1"/>
    </source>
</evidence>
<keyword evidence="10" id="KW-0249">Electron transport</keyword>
<evidence type="ECO:0000259" key="18">
    <source>
        <dbReference type="Pfam" id="PF00361"/>
    </source>
</evidence>
<evidence type="ECO:0000256" key="1">
    <source>
        <dbReference type="ARBA" id="ARBA00003257"/>
    </source>
</evidence>
<keyword evidence="13 17" id="KW-0830">Ubiquinone</keyword>
<gene>
    <name evidence="21" type="primary">ND5</name>
</gene>
<feature type="transmembrane region" description="Helical" evidence="17">
    <location>
        <begin position="214"/>
        <end position="234"/>
    </location>
</feature>
<dbReference type="AlphaFoldDB" id="A0A8X8RHB6"/>
<dbReference type="Pfam" id="PF00662">
    <property type="entry name" value="Proton_antipo_N"/>
    <property type="match status" value="1"/>
</dbReference>
<keyword evidence="15 17" id="KW-0472">Membrane</keyword>
<dbReference type="GO" id="GO:0003954">
    <property type="term" value="F:NADH dehydrogenase activity"/>
    <property type="evidence" value="ECO:0007669"/>
    <property type="project" value="TreeGrafter"/>
</dbReference>
<geneLocation type="mitochondrion" evidence="21"/>
<evidence type="ECO:0000256" key="14">
    <source>
        <dbReference type="ARBA" id="ARBA00023128"/>
    </source>
</evidence>
<dbReference type="Pfam" id="PF06455">
    <property type="entry name" value="NADH5_C"/>
    <property type="match status" value="1"/>
</dbReference>
<evidence type="ECO:0000256" key="7">
    <source>
        <dbReference type="ARBA" id="ARBA00022692"/>
    </source>
</evidence>
<feature type="transmembrane region" description="Helical" evidence="17">
    <location>
        <begin position="87"/>
        <end position="106"/>
    </location>
</feature>
<keyword evidence="8" id="KW-0999">Mitochondrion inner membrane</keyword>
<keyword evidence="12 17" id="KW-0520">NAD</keyword>
<feature type="transmembrane region" description="Helical" evidence="17">
    <location>
        <begin position="342"/>
        <end position="361"/>
    </location>
</feature>
<keyword evidence="14 17" id="KW-0496">Mitochondrion</keyword>
<dbReference type="PRINTS" id="PR01434">
    <property type="entry name" value="NADHDHGNASE5"/>
</dbReference>
<evidence type="ECO:0000256" key="6">
    <source>
        <dbReference type="ARBA" id="ARBA00022660"/>
    </source>
</evidence>
<feature type="transmembrane region" description="Helical" evidence="17">
    <location>
        <begin position="304"/>
        <end position="321"/>
    </location>
</feature>
<feature type="transmembrane region" description="Helical" evidence="17">
    <location>
        <begin position="373"/>
        <end position="392"/>
    </location>
</feature>
<evidence type="ECO:0000256" key="5">
    <source>
        <dbReference type="ARBA" id="ARBA00022448"/>
    </source>
</evidence>
<comment type="function">
    <text evidence="17">Core subunit of the mitochondrial membrane respiratory chain NADH dehydrogenase (Complex I) which catalyzes electron transfer from NADH through the respiratory chain, using ubiquinone as an electron acceptor. Essential for the catalytic activity and assembly of complex I.</text>
</comment>
<protein>
    <recommendedName>
        <fullName evidence="4 17">NADH-ubiquinone oxidoreductase chain 5</fullName>
        <ecNumber evidence="3 17">7.1.1.2</ecNumber>
    </recommendedName>
</protein>
<proteinExistence type="inferred from homology"/>
<evidence type="ECO:0000256" key="8">
    <source>
        <dbReference type="ARBA" id="ARBA00022792"/>
    </source>
</evidence>
<evidence type="ECO:0000256" key="17">
    <source>
        <dbReference type="RuleBase" id="RU003404"/>
    </source>
</evidence>
<feature type="transmembrane region" description="Helical" evidence="17">
    <location>
        <begin position="112"/>
        <end position="131"/>
    </location>
</feature>
<evidence type="ECO:0000256" key="3">
    <source>
        <dbReference type="ARBA" id="ARBA00012944"/>
    </source>
</evidence>
<dbReference type="InterPro" id="IPR001516">
    <property type="entry name" value="Proton_antipo_N"/>
</dbReference>
<evidence type="ECO:0000256" key="15">
    <source>
        <dbReference type="ARBA" id="ARBA00023136"/>
    </source>
</evidence>
<evidence type="ECO:0000256" key="16">
    <source>
        <dbReference type="ARBA" id="ARBA00049551"/>
    </source>
</evidence>
<evidence type="ECO:0000259" key="20">
    <source>
        <dbReference type="Pfam" id="PF06455"/>
    </source>
</evidence>
<dbReference type="PANTHER" id="PTHR42829:SF2">
    <property type="entry name" value="NADH-UBIQUINONE OXIDOREDUCTASE CHAIN 5"/>
    <property type="match status" value="1"/>
</dbReference>
<sequence>MFYISICFISFFFLFFFGVFLFLVGFYFVLNDLVYFIEWDIITLNSSSVVMTFLFDWMSLSFMGFVFFISSLVILYSEDYMHGDLNINRFILLVLMFVLSMMFLIISPNMISILLGWDGLGLVSYCLVIYYQNVSSYNAGMLTVLSNRIGDVALLMVIAWMINFGSWSYIYYLDFLKNSFEMDLITLLVVLSAMTKSAQIPFSSWLPAAMAAPTPVSALVHSSTLVTAGVYLLIRFSPAFSSWLCIFLLLFSGLTMFMAGLGANFEYDLSKVIALSTLSQLGLMIGAVSVGFIGMAFFHLLTHALFKALLFMCAGVIIHTMKDSQDIRYMGNLSFQMPFTSVCLGVSSFALCGMPFLAGFYSKDLILEMVSSSYINLFGFFLFFASTGLTVCYSFRLFYYVFCGDFNLSSFYFISDDNPNMIYGMVGLMVVAVFGGSALSWVIFCTPSMVCLPFYLKFLIIFVSLLGGWFGYELSKFNLGGSLFSLFFYNSSSFFGSMWFMPYFSTYGLSLSPLLLGFYSLSISDLGWAERLGGQGIYWFLIHMSSVNQWWQYNNLKLFLMFFVMWIVVLMFMIV</sequence>
<dbReference type="GO" id="GO:0042773">
    <property type="term" value="P:ATP synthesis coupled electron transport"/>
    <property type="evidence" value="ECO:0007669"/>
    <property type="project" value="InterPro"/>
</dbReference>
<feature type="domain" description="NADH dehydrogenase subunit 5 C-terminal" evidence="20">
    <location>
        <begin position="393"/>
        <end position="574"/>
    </location>
</feature>
<dbReference type="GO" id="GO:0005743">
    <property type="term" value="C:mitochondrial inner membrane"/>
    <property type="evidence" value="ECO:0007669"/>
    <property type="project" value="UniProtKB-SubCell"/>
</dbReference>
<evidence type="ECO:0000256" key="13">
    <source>
        <dbReference type="ARBA" id="ARBA00023075"/>
    </source>
</evidence>
<dbReference type="EC" id="7.1.1.2" evidence="3 17"/>
<comment type="subcellular location">
    <subcellularLocation>
        <location evidence="2">Mitochondrion inner membrane</location>
        <topology evidence="2">Multi-pass membrane protein</topology>
    </subcellularLocation>
</comment>
<feature type="transmembrane region" description="Helical" evidence="17">
    <location>
        <begin position="454"/>
        <end position="472"/>
    </location>
</feature>
<feature type="transmembrane region" description="Helical" evidence="17">
    <location>
        <begin position="273"/>
        <end position="298"/>
    </location>
</feature>
<evidence type="ECO:0000256" key="11">
    <source>
        <dbReference type="ARBA" id="ARBA00022989"/>
    </source>
</evidence>
<keyword evidence="9" id="KW-1278">Translocase</keyword>
<dbReference type="InterPro" id="IPR010934">
    <property type="entry name" value="NADH_DH_su5_C"/>
</dbReference>
<feature type="transmembrane region" description="Helical" evidence="17">
    <location>
        <begin position="50"/>
        <end position="75"/>
    </location>
</feature>
<dbReference type="GO" id="GO:0008137">
    <property type="term" value="F:NADH dehydrogenase (ubiquinone) activity"/>
    <property type="evidence" value="ECO:0007669"/>
    <property type="project" value="UniProtKB-EC"/>
</dbReference>
<dbReference type="EMBL" id="OM991379">
    <property type="protein sequence ID" value="URX53701.1"/>
    <property type="molecule type" value="Genomic_DNA"/>
</dbReference>
<comment type="catalytic activity">
    <reaction evidence="16 17">
        <text>a ubiquinone + NADH + 5 H(+)(in) = a ubiquinol + NAD(+) + 4 H(+)(out)</text>
        <dbReference type="Rhea" id="RHEA:29091"/>
        <dbReference type="Rhea" id="RHEA-COMP:9565"/>
        <dbReference type="Rhea" id="RHEA-COMP:9566"/>
        <dbReference type="ChEBI" id="CHEBI:15378"/>
        <dbReference type="ChEBI" id="CHEBI:16389"/>
        <dbReference type="ChEBI" id="CHEBI:17976"/>
        <dbReference type="ChEBI" id="CHEBI:57540"/>
        <dbReference type="ChEBI" id="CHEBI:57945"/>
        <dbReference type="EC" id="7.1.1.2"/>
    </reaction>
</comment>
<dbReference type="InterPro" id="IPR003945">
    <property type="entry name" value="NU5C-like"/>
</dbReference>
<accession>A0A8X8RHB6</accession>
<feature type="transmembrane region" description="Helical" evidence="17">
    <location>
        <begin position="240"/>
        <end position="261"/>
    </location>
</feature>
<feature type="transmembrane region" description="Helical" evidence="17">
    <location>
        <begin position="421"/>
        <end position="442"/>
    </location>
</feature>
<comment type="function">
    <text evidence="1">Core subunit of the mitochondrial membrane respiratory chain NADH dehydrogenase (Complex I) that is believed to belong to the minimal assembly required for catalysis. Complex I functions in the transfer of electrons from NADH to the respiratory chain. The immediate electron acceptor for the enzyme is believed to be ubiquinone.</text>
</comment>
<name>A0A8X8RHB6_9NEOP</name>
<organism evidence="21">
    <name type="scientific">Kalotermitidae sp. 3 AB-2022a</name>
    <dbReference type="NCBI Taxonomy" id="2942735"/>
    <lineage>
        <taxon>Eukaryota</taxon>
        <taxon>Metazoa</taxon>
        <taxon>Ecdysozoa</taxon>
        <taxon>Arthropoda</taxon>
        <taxon>Hexapoda</taxon>
        <taxon>Insecta</taxon>
        <taxon>Pterygota</taxon>
        <taxon>Neoptera</taxon>
        <taxon>Polyneoptera</taxon>
        <taxon>Dictyoptera</taxon>
        <taxon>Blattodea</taxon>
        <taxon>Blattoidea</taxon>
        <taxon>Termitoidae</taxon>
        <taxon>Kalotermitidae</taxon>
    </lineage>
</organism>
<dbReference type="InterPro" id="IPR001750">
    <property type="entry name" value="ND/Mrp_TM"/>
</dbReference>
<reference evidence="21" key="1">
    <citation type="journal article" date="2022" name="Mol. Biol. Evol.">
        <title>Molecular phylogeny reveals the past transoceanic voyages of drywood termites (Isoptera, Kalotermitidae).</title>
        <authorList>
            <person name="Bucek A."/>
            <person name="Wang M."/>
            <person name="Sobotnik J."/>
            <person name="Hellemans S."/>
            <person name="Sillam-Dusses D."/>
            <person name="Mizumoto N."/>
            <person name="Stiblik P."/>
            <person name="Clitheroe C."/>
            <person name="Lu T."/>
            <person name="Gonzalez Plaza J.J."/>
            <person name="Mohagan A."/>
            <person name="Rafanomezantsoa J.J."/>
            <person name="Fisher B."/>
            <person name="Engel M.S."/>
            <person name="Roisin Y."/>
            <person name="Evans T.A."/>
            <person name="Scheffrahn R."/>
            <person name="Bourguignon T."/>
        </authorList>
    </citation>
    <scope>NUCLEOTIDE SEQUENCE</scope>
    <source>
        <strain evidence="21">MAD15-15</strain>
    </source>
</reference>
<evidence type="ECO:0000256" key="2">
    <source>
        <dbReference type="ARBA" id="ARBA00004448"/>
    </source>
</evidence>
<feature type="transmembrane region" description="Helical" evidence="17">
    <location>
        <begin position="7"/>
        <end position="30"/>
    </location>
</feature>
<keyword evidence="11 17" id="KW-1133">Transmembrane helix</keyword>
<evidence type="ECO:0000256" key="4">
    <source>
        <dbReference type="ARBA" id="ARBA00021096"/>
    </source>
</evidence>
<feature type="transmembrane region" description="Helical" evidence="17">
    <location>
        <begin position="557"/>
        <end position="574"/>
    </location>
</feature>
<feature type="domain" description="NADH:quinone oxidoreductase/Mrp antiporter transmembrane" evidence="18">
    <location>
        <begin position="107"/>
        <end position="385"/>
    </location>
</feature>
<evidence type="ECO:0000256" key="10">
    <source>
        <dbReference type="ARBA" id="ARBA00022982"/>
    </source>
</evidence>
<keyword evidence="5 17" id="KW-0813">Transport</keyword>
<feature type="transmembrane region" description="Helical" evidence="17">
    <location>
        <begin position="152"/>
        <end position="172"/>
    </location>
</feature>
<evidence type="ECO:0000256" key="9">
    <source>
        <dbReference type="ARBA" id="ARBA00022967"/>
    </source>
</evidence>